<evidence type="ECO:0000256" key="1">
    <source>
        <dbReference type="SAM" id="MobiDB-lite"/>
    </source>
</evidence>
<dbReference type="InterPro" id="IPR053203">
    <property type="entry name" value="Cisplatin_resist-associated"/>
</dbReference>
<accession>A0A5J5F1I6</accession>
<feature type="region of interest" description="Disordered" evidence="1">
    <location>
        <begin position="27"/>
        <end position="76"/>
    </location>
</feature>
<dbReference type="InterPro" id="IPR022024">
    <property type="entry name" value="DUF3602"/>
</dbReference>
<keyword evidence="3" id="KW-1185">Reference proteome</keyword>
<gene>
    <name evidence="2" type="ORF">FN846DRAFT_942889</name>
</gene>
<dbReference type="InParanoid" id="A0A5J5F1I6"/>
<dbReference type="PANTHER" id="PTHR34693:SF1">
    <property type="entry name" value="PROTEIN PAR32"/>
    <property type="match status" value="1"/>
</dbReference>
<organism evidence="2 3">
    <name type="scientific">Sphaerosporella brunnea</name>
    <dbReference type="NCBI Taxonomy" id="1250544"/>
    <lineage>
        <taxon>Eukaryota</taxon>
        <taxon>Fungi</taxon>
        <taxon>Dikarya</taxon>
        <taxon>Ascomycota</taxon>
        <taxon>Pezizomycotina</taxon>
        <taxon>Pezizomycetes</taxon>
        <taxon>Pezizales</taxon>
        <taxon>Pyronemataceae</taxon>
        <taxon>Sphaerosporella</taxon>
    </lineage>
</organism>
<dbReference type="EMBL" id="VXIS01000059">
    <property type="protein sequence ID" value="KAA8909327.1"/>
    <property type="molecule type" value="Genomic_DNA"/>
</dbReference>
<protein>
    <submittedName>
        <fullName evidence="2">Uncharacterized protein</fullName>
    </submittedName>
</protein>
<dbReference type="PANTHER" id="PTHR34693">
    <property type="entry name" value="PROTEIN PAR32"/>
    <property type="match status" value="1"/>
</dbReference>
<dbReference type="AlphaFoldDB" id="A0A5J5F1I6"/>
<evidence type="ECO:0000313" key="3">
    <source>
        <dbReference type="Proteomes" id="UP000326924"/>
    </source>
</evidence>
<comment type="caution">
    <text evidence="2">The sequence shown here is derived from an EMBL/GenBank/DDBJ whole genome shotgun (WGS) entry which is preliminary data.</text>
</comment>
<dbReference type="Pfam" id="PF12223">
    <property type="entry name" value="DUF3602"/>
    <property type="match status" value="1"/>
</dbReference>
<name>A0A5J5F1I6_9PEZI</name>
<proteinExistence type="predicted"/>
<evidence type="ECO:0000313" key="2">
    <source>
        <dbReference type="EMBL" id="KAA8909327.1"/>
    </source>
</evidence>
<dbReference type="OrthoDB" id="3063476at2759"/>
<sequence>MSGDICQRGKCVGCAVAVRVADCGKGRGGAGNIRENPGAYKETEEDLKIPTLKSPVYTTGRGGTGNMAINDPNHPEHARTAQDVENVVPPRLSGDYHGGRGGAGNAVYLDDETVVDTDADAQRAEDEKARLAEIEAKRDYRGWADRGKDLLMMKLTGRGKKSPSS</sequence>
<reference evidence="2 3" key="1">
    <citation type="submission" date="2019-09" db="EMBL/GenBank/DDBJ databases">
        <title>Draft genome of the ectomycorrhizal ascomycete Sphaerosporella brunnea.</title>
        <authorList>
            <consortium name="DOE Joint Genome Institute"/>
            <person name="Benucci G.M."/>
            <person name="Marozzi G."/>
            <person name="Antonielli L."/>
            <person name="Sanchez S."/>
            <person name="Marco P."/>
            <person name="Wang X."/>
            <person name="Falini L.B."/>
            <person name="Barry K."/>
            <person name="Haridas S."/>
            <person name="Lipzen A."/>
            <person name="Labutti K."/>
            <person name="Grigoriev I.V."/>
            <person name="Murat C."/>
            <person name="Martin F."/>
            <person name="Albertini E."/>
            <person name="Donnini D."/>
            <person name="Bonito G."/>
        </authorList>
    </citation>
    <scope>NUCLEOTIDE SEQUENCE [LARGE SCALE GENOMIC DNA]</scope>
    <source>
        <strain evidence="2 3">Sb_GMNB300</strain>
    </source>
</reference>
<dbReference type="Proteomes" id="UP000326924">
    <property type="component" value="Unassembled WGS sequence"/>
</dbReference>